<reference evidence="1 2" key="1">
    <citation type="submission" date="2017-09" db="EMBL/GenBank/DDBJ databases">
        <authorList>
            <person name="Ehlers B."/>
            <person name="Leendertz F.H."/>
        </authorList>
    </citation>
    <scope>NUCLEOTIDE SEQUENCE [LARGE SCALE GENOMIC DNA]</scope>
    <source>
        <strain evidence="1 2">CGMCC 4.6857</strain>
    </source>
</reference>
<dbReference type="AlphaFoldDB" id="A0A285JZ88"/>
<dbReference type="Proteomes" id="UP000219612">
    <property type="component" value="Unassembled WGS sequence"/>
</dbReference>
<protein>
    <submittedName>
        <fullName evidence="1">Uncharacterized protein</fullName>
    </submittedName>
</protein>
<sequence length="95" mass="9982">MTGMNVPALMDDGDEVADVGDRLAADAAGIYGWAMRAGEAVEGSLMCPSQLSQSGFGWEVTLGRLADEVRAYGVELRTAALAYLVADERSAGRMP</sequence>
<dbReference type="EMBL" id="OBDY01000028">
    <property type="protein sequence ID" value="SNY65625.1"/>
    <property type="molecule type" value="Genomic_DNA"/>
</dbReference>
<keyword evidence="2" id="KW-1185">Reference proteome</keyword>
<proteinExistence type="predicted"/>
<dbReference type="RefSeq" id="WP_097327350.1">
    <property type="nucleotide sequence ID" value="NZ_OBDY01000028.1"/>
</dbReference>
<name>A0A285JZ88_9ACTN</name>
<evidence type="ECO:0000313" key="1">
    <source>
        <dbReference type="EMBL" id="SNY65625.1"/>
    </source>
</evidence>
<gene>
    <name evidence="1" type="ORF">SAMN05421748_12890</name>
</gene>
<organism evidence="1 2">
    <name type="scientific">Paractinoplanes atraurantiacus</name>
    <dbReference type="NCBI Taxonomy" id="1036182"/>
    <lineage>
        <taxon>Bacteria</taxon>
        <taxon>Bacillati</taxon>
        <taxon>Actinomycetota</taxon>
        <taxon>Actinomycetes</taxon>
        <taxon>Micromonosporales</taxon>
        <taxon>Micromonosporaceae</taxon>
        <taxon>Paractinoplanes</taxon>
    </lineage>
</organism>
<accession>A0A285JZ88</accession>
<evidence type="ECO:0000313" key="2">
    <source>
        <dbReference type="Proteomes" id="UP000219612"/>
    </source>
</evidence>